<reference evidence="2 3" key="2">
    <citation type="submission" date="2020-04" db="EMBL/GenBank/DDBJ databases">
        <title>Complete genome sequence of Alteromonas pelagimontana 5.12T.</title>
        <authorList>
            <person name="Sinha R.K."/>
            <person name="Krishnan K.P."/>
            <person name="Kurian J.P."/>
        </authorList>
    </citation>
    <scope>NUCLEOTIDE SEQUENCE [LARGE SCALE GENOMIC DNA]</scope>
    <source>
        <strain evidence="2 3">5.12</strain>
    </source>
</reference>
<keyword evidence="1" id="KW-0472">Membrane</keyword>
<evidence type="ECO:0000256" key="1">
    <source>
        <dbReference type="SAM" id="Phobius"/>
    </source>
</evidence>
<proteinExistence type="predicted"/>
<feature type="transmembrane region" description="Helical" evidence="1">
    <location>
        <begin position="103"/>
        <end position="123"/>
    </location>
</feature>
<dbReference type="InterPro" id="IPR045614">
    <property type="entry name" value="DUF6136"/>
</dbReference>
<dbReference type="KEGG" id="apel:CA267_006630"/>
<feature type="transmembrane region" description="Helical" evidence="1">
    <location>
        <begin position="171"/>
        <end position="189"/>
    </location>
</feature>
<dbReference type="EMBL" id="CP052766">
    <property type="protein sequence ID" value="QJR80471.1"/>
    <property type="molecule type" value="Genomic_DNA"/>
</dbReference>
<gene>
    <name evidence="2" type="ORF">CA267_006630</name>
</gene>
<dbReference type="Proteomes" id="UP000219285">
    <property type="component" value="Chromosome"/>
</dbReference>
<sequence length="213" mass="24236">MNIDSARVHLSGLLAFPLVAFIWAQELTKLQWLLLWSAAIFIEHHIPAISLTLGRWPKGPLRLFLQADIASPEGEKFRLISLLLLITLTRVSMTGLHADVQPYLFNLVSFLTALVLASSLFGTQTIRLRYELYLTTLPNKKFPLLIESIFYVFMKTSVGIFLLFLTDFFGATQWSLWFVFYLGTIAGILWRPQWFLLFPCVIAVGAFLFSMAG</sequence>
<dbReference type="AlphaFoldDB" id="A0A6M4MBA1"/>
<keyword evidence="1" id="KW-0812">Transmembrane</keyword>
<dbReference type="Pfam" id="PF19632">
    <property type="entry name" value="DUF6136"/>
    <property type="match status" value="1"/>
</dbReference>
<keyword evidence="3" id="KW-1185">Reference proteome</keyword>
<organism evidence="2 3">
    <name type="scientific">Alteromonas pelagimontana</name>
    <dbReference type="NCBI Taxonomy" id="1858656"/>
    <lineage>
        <taxon>Bacteria</taxon>
        <taxon>Pseudomonadati</taxon>
        <taxon>Pseudomonadota</taxon>
        <taxon>Gammaproteobacteria</taxon>
        <taxon>Alteromonadales</taxon>
        <taxon>Alteromonadaceae</taxon>
        <taxon>Alteromonas/Salinimonas group</taxon>
        <taxon>Alteromonas</taxon>
    </lineage>
</organism>
<evidence type="ECO:0000313" key="3">
    <source>
        <dbReference type="Proteomes" id="UP000219285"/>
    </source>
</evidence>
<protein>
    <submittedName>
        <fullName evidence="2">Uncharacterized protein</fullName>
    </submittedName>
</protein>
<evidence type="ECO:0000313" key="2">
    <source>
        <dbReference type="EMBL" id="QJR80471.1"/>
    </source>
</evidence>
<dbReference type="RefSeq" id="WP_075608217.1">
    <property type="nucleotide sequence ID" value="NZ_CP052766.1"/>
</dbReference>
<keyword evidence="1" id="KW-1133">Transmembrane helix</keyword>
<feature type="transmembrane region" description="Helical" evidence="1">
    <location>
        <begin position="194"/>
        <end position="212"/>
    </location>
</feature>
<dbReference type="OrthoDB" id="6383693at2"/>
<feature type="transmembrane region" description="Helical" evidence="1">
    <location>
        <begin position="144"/>
        <end position="165"/>
    </location>
</feature>
<name>A0A6M4MBA1_9ALTE</name>
<reference evidence="3" key="1">
    <citation type="submission" date="2014-12" db="EMBL/GenBank/DDBJ databases">
        <title>Complete genome sequence of a multi-drug resistant Klebsiella pneumoniae.</title>
        <authorList>
            <person name="Hua X."/>
            <person name="Chen Q."/>
            <person name="Li X."/>
            <person name="Feng Y."/>
            <person name="Ruan Z."/>
            <person name="Yu Y."/>
        </authorList>
    </citation>
    <scope>NUCLEOTIDE SEQUENCE [LARGE SCALE GENOMIC DNA]</scope>
    <source>
        <strain evidence="3">5.12</strain>
    </source>
</reference>
<accession>A0A6M4MBA1</accession>